<feature type="compositionally biased region" description="Polar residues" evidence="1">
    <location>
        <begin position="98"/>
        <end position="107"/>
    </location>
</feature>
<feature type="compositionally biased region" description="Polar residues" evidence="1">
    <location>
        <begin position="81"/>
        <end position="90"/>
    </location>
</feature>
<reference evidence="2 3" key="1">
    <citation type="journal article" date="2023" name="IMA Fungus">
        <title>Comparative genomic study of the Penicillium genus elucidates a diverse pangenome and 15 lateral gene transfer events.</title>
        <authorList>
            <person name="Petersen C."/>
            <person name="Sorensen T."/>
            <person name="Nielsen M.R."/>
            <person name="Sondergaard T.E."/>
            <person name="Sorensen J.L."/>
            <person name="Fitzpatrick D.A."/>
            <person name="Frisvad J.C."/>
            <person name="Nielsen K.L."/>
        </authorList>
    </citation>
    <scope>NUCLEOTIDE SEQUENCE [LARGE SCALE GENOMIC DNA]</scope>
    <source>
        <strain evidence="2 3">IBT 3361</strain>
    </source>
</reference>
<protein>
    <submittedName>
        <fullName evidence="2">Uncharacterized protein</fullName>
    </submittedName>
</protein>
<organism evidence="2 3">
    <name type="scientific">Penicillium chrysogenum</name>
    <name type="common">Penicillium notatum</name>
    <dbReference type="NCBI Taxonomy" id="5076"/>
    <lineage>
        <taxon>Eukaryota</taxon>
        <taxon>Fungi</taxon>
        <taxon>Dikarya</taxon>
        <taxon>Ascomycota</taxon>
        <taxon>Pezizomycotina</taxon>
        <taxon>Eurotiomycetes</taxon>
        <taxon>Eurotiomycetidae</taxon>
        <taxon>Eurotiales</taxon>
        <taxon>Aspergillaceae</taxon>
        <taxon>Penicillium</taxon>
        <taxon>Penicillium chrysogenum species complex</taxon>
    </lineage>
</organism>
<evidence type="ECO:0000256" key="1">
    <source>
        <dbReference type="SAM" id="MobiDB-lite"/>
    </source>
</evidence>
<gene>
    <name evidence="2" type="ORF">N7505_002817</name>
</gene>
<comment type="caution">
    <text evidence="2">The sequence shown here is derived from an EMBL/GenBank/DDBJ whole genome shotgun (WGS) entry which is preliminary data.</text>
</comment>
<evidence type="ECO:0000313" key="3">
    <source>
        <dbReference type="Proteomes" id="UP001220256"/>
    </source>
</evidence>
<name>A0ABQ8WNG3_PENCH</name>
<accession>A0ABQ8WNG3</accession>
<keyword evidence="3" id="KW-1185">Reference proteome</keyword>
<dbReference type="EMBL" id="JAPVEB010000002">
    <property type="protein sequence ID" value="KAJ5274272.1"/>
    <property type="molecule type" value="Genomic_DNA"/>
</dbReference>
<proteinExistence type="predicted"/>
<feature type="compositionally biased region" description="Basic and acidic residues" evidence="1">
    <location>
        <begin position="52"/>
        <end position="75"/>
    </location>
</feature>
<feature type="region of interest" description="Disordered" evidence="1">
    <location>
        <begin position="1"/>
        <end position="107"/>
    </location>
</feature>
<evidence type="ECO:0000313" key="2">
    <source>
        <dbReference type="EMBL" id="KAJ5274272.1"/>
    </source>
</evidence>
<feature type="region of interest" description="Disordered" evidence="1">
    <location>
        <begin position="167"/>
        <end position="192"/>
    </location>
</feature>
<sequence>MSFQENRAVPSLSPLEELQDHQIHQLQKEEQLKQKAQQDQNGDPQLGTLNENQEREEHEEHKDRMVGDPLRHELYGEISEAPTSKQNNPEQVHELQGNLKQQSLAPQLSIRSRKPVVSDLTCAASENHAPRNIAVSNASAISAHPHRSEDEARVVNNPPQPVELAITADDSSEEIVMSPTSYPGQEWTPMHL</sequence>
<feature type="compositionally biased region" description="Basic and acidic residues" evidence="1">
    <location>
        <begin position="18"/>
        <end position="33"/>
    </location>
</feature>
<dbReference type="Proteomes" id="UP001220256">
    <property type="component" value="Unassembled WGS sequence"/>
</dbReference>